<accession>A0ACC2M4T1</accession>
<sequence>MGHKLLVEKAHGSLPSGVSALLMDGQDLAQAKGEEGGEVREGLANSLKMALRSHRLYFKVEWTVTSARFELVAVHDKGVFNGTAACGAMAWDVALMQLNPASM</sequence>
<organism evidence="1 2">
    <name type="scientific">Persea americana</name>
    <name type="common">Avocado</name>
    <dbReference type="NCBI Taxonomy" id="3435"/>
    <lineage>
        <taxon>Eukaryota</taxon>
        <taxon>Viridiplantae</taxon>
        <taxon>Streptophyta</taxon>
        <taxon>Embryophyta</taxon>
        <taxon>Tracheophyta</taxon>
        <taxon>Spermatophyta</taxon>
        <taxon>Magnoliopsida</taxon>
        <taxon>Magnoliidae</taxon>
        <taxon>Laurales</taxon>
        <taxon>Lauraceae</taxon>
        <taxon>Persea</taxon>
    </lineage>
</organism>
<gene>
    <name evidence="1" type="ORF">MRB53_017349</name>
</gene>
<reference evidence="1 2" key="1">
    <citation type="journal article" date="2022" name="Hortic Res">
        <title>A haplotype resolved chromosomal level avocado genome allows analysis of novel avocado genes.</title>
        <authorList>
            <person name="Nath O."/>
            <person name="Fletcher S.J."/>
            <person name="Hayward A."/>
            <person name="Shaw L.M."/>
            <person name="Masouleh A.K."/>
            <person name="Furtado A."/>
            <person name="Henry R.J."/>
            <person name="Mitter N."/>
        </authorList>
    </citation>
    <scope>NUCLEOTIDE SEQUENCE [LARGE SCALE GENOMIC DNA]</scope>
    <source>
        <strain evidence="2">cv. Hass</strain>
    </source>
</reference>
<evidence type="ECO:0000313" key="2">
    <source>
        <dbReference type="Proteomes" id="UP001234297"/>
    </source>
</evidence>
<proteinExistence type="predicted"/>
<keyword evidence="2" id="KW-1185">Reference proteome</keyword>
<dbReference type="EMBL" id="CM056813">
    <property type="protein sequence ID" value="KAJ8640655.1"/>
    <property type="molecule type" value="Genomic_DNA"/>
</dbReference>
<protein>
    <submittedName>
        <fullName evidence="1">Uncharacterized protein</fullName>
    </submittedName>
</protein>
<evidence type="ECO:0000313" key="1">
    <source>
        <dbReference type="EMBL" id="KAJ8640655.1"/>
    </source>
</evidence>
<comment type="caution">
    <text evidence="1">The sequence shown here is derived from an EMBL/GenBank/DDBJ whole genome shotgun (WGS) entry which is preliminary data.</text>
</comment>
<name>A0ACC2M4T1_PERAE</name>
<dbReference type="Proteomes" id="UP001234297">
    <property type="component" value="Chromosome 5"/>
</dbReference>